<evidence type="ECO:0000313" key="1">
    <source>
        <dbReference type="EMBL" id="MFD1785434.1"/>
    </source>
</evidence>
<accession>A0ABW4N618</accession>
<reference evidence="2" key="1">
    <citation type="journal article" date="2019" name="Int. J. Syst. Evol. Microbiol.">
        <title>The Global Catalogue of Microorganisms (GCM) 10K type strain sequencing project: providing services to taxonomists for standard genome sequencing and annotation.</title>
        <authorList>
            <consortium name="The Broad Institute Genomics Platform"/>
            <consortium name="The Broad Institute Genome Sequencing Center for Infectious Disease"/>
            <person name="Wu L."/>
            <person name="Ma J."/>
        </authorList>
    </citation>
    <scope>NUCLEOTIDE SEQUENCE [LARGE SCALE GENOMIC DNA]</scope>
    <source>
        <strain evidence="2">DFY28</strain>
    </source>
</reference>
<gene>
    <name evidence="1" type="ORF">ACFSC0_18690</name>
</gene>
<dbReference type="InterPro" id="IPR002321">
    <property type="entry name" value="Cyt_c_II"/>
</dbReference>
<keyword evidence="2" id="KW-1185">Reference proteome</keyword>
<dbReference type="RefSeq" id="WP_377281496.1">
    <property type="nucleotide sequence ID" value="NZ_JBHRSI010000004.1"/>
</dbReference>
<organism evidence="1 2">
    <name type="scientific">Phenylobacterium terrae</name>
    <dbReference type="NCBI Taxonomy" id="2665495"/>
    <lineage>
        <taxon>Bacteria</taxon>
        <taxon>Pseudomonadati</taxon>
        <taxon>Pseudomonadota</taxon>
        <taxon>Alphaproteobacteria</taxon>
        <taxon>Caulobacterales</taxon>
        <taxon>Caulobacteraceae</taxon>
        <taxon>Phenylobacterium</taxon>
    </lineage>
</organism>
<dbReference type="EMBL" id="JBHUEY010000006">
    <property type="protein sequence ID" value="MFD1785434.1"/>
    <property type="molecule type" value="Genomic_DNA"/>
</dbReference>
<dbReference type="InterPro" id="IPR010980">
    <property type="entry name" value="Cyt_c/b562"/>
</dbReference>
<comment type="caution">
    <text evidence="1">The sequence shown here is derived from an EMBL/GenBank/DDBJ whole genome shotgun (WGS) entry which is preliminary data.</text>
</comment>
<evidence type="ECO:0008006" key="3">
    <source>
        <dbReference type="Google" id="ProtNLM"/>
    </source>
</evidence>
<name>A0ABW4N618_9CAUL</name>
<dbReference type="PROSITE" id="PS51257">
    <property type="entry name" value="PROKAR_LIPOPROTEIN"/>
    <property type="match status" value="1"/>
</dbReference>
<dbReference type="SUPFAM" id="SSF47175">
    <property type="entry name" value="Cytochromes"/>
    <property type="match status" value="1"/>
</dbReference>
<dbReference type="PROSITE" id="PS51009">
    <property type="entry name" value="CYTCII"/>
    <property type="match status" value="1"/>
</dbReference>
<protein>
    <recommendedName>
        <fullName evidence="3">Cytochrome C</fullName>
    </recommendedName>
</protein>
<proteinExistence type="predicted"/>
<dbReference type="Proteomes" id="UP001597237">
    <property type="component" value="Unassembled WGS sequence"/>
</dbReference>
<sequence>MRSAVALVALAVLAGCSKPPPYKLDMPMKEIMGHVVDPAADMIWTASGYEITEAGERELFPTTEEGWLAVENGATIVAESANLLMLPGRAVDDGEWMQLAARMADEAMVAKAAAVAKDKDKLFAAGGALYQSCVACHDKYIPK</sequence>
<evidence type="ECO:0000313" key="2">
    <source>
        <dbReference type="Proteomes" id="UP001597237"/>
    </source>
</evidence>
<dbReference type="Gene3D" id="1.20.120.10">
    <property type="entry name" value="Cytochrome c/b562"/>
    <property type="match status" value="1"/>
</dbReference>